<evidence type="ECO:0000256" key="5">
    <source>
        <dbReference type="ARBA" id="ARBA00023157"/>
    </source>
</evidence>
<dbReference type="GO" id="GO:0004190">
    <property type="term" value="F:aspartic-type endopeptidase activity"/>
    <property type="evidence" value="ECO:0007669"/>
    <property type="project" value="UniProtKB-KW"/>
</dbReference>
<evidence type="ECO:0000256" key="2">
    <source>
        <dbReference type="ARBA" id="ARBA00022670"/>
    </source>
</evidence>
<evidence type="ECO:0000256" key="4">
    <source>
        <dbReference type="ARBA" id="ARBA00022801"/>
    </source>
</evidence>
<keyword evidence="4 9" id="KW-0378">Hydrolase</keyword>
<feature type="disulfide bond" evidence="8">
    <location>
        <begin position="101"/>
        <end position="108"/>
    </location>
</feature>
<keyword evidence="5 8" id="KW-1015">Disulfide bond</keyword>
<evidence type="ECO:0000256" key="7">
    <source>
        <dbReference type="PIRSR" id="PIRSR601461-1"/>
    </source>
</evidence>
<evidence type="ECO:0000256" key="8">
    <source>
        <dbReference type="PIRSR" id="PIRSR601461-2"/>
    </source>
</evidence>
<proteinExistence type="inferred from homology"/>
<keyword evidence="6" id="KW-0325">Glycoprotein</keyword>
<organism evidence="12 13">
    <name type="scientific">Haemonchus contortus</name>
    <name type="common">Barber pole worm</name>
    <dbReference type="NCBI Taxonomy" id="6289"/>
    <lineage>
        <taxon>Eukaryota</taxon>
        <taxon>Metazoa</taxon>
        <taxon>Ecdysozoa</taxon>
        <taxon>Nematoda</taxon>
        <taxon>Chromadorea</taxon>
        <taxon>Rhabditida</taxon>
        <taxon>Rhabditina</taxon>
        <taxon>Rhabditomorpha</taxon>
        <taxon>Strongyloidea</taxon>
        <taxon>Trichostrongylidae</taxon>
        <taxon>Haemonchus</taxon>
    </lineage>
</organism>
<feature type="disulfide bond" evidence="8">
    <location>
        <begin position="314"/>
        <end position="348"/>
    </location>
</feature>
<dbReference type="PROSITE" id="PS00141">
    <property type="entry name" value="ASP_PROTEASE"/>
    <property type="match status" value="2"/>
</dbReference>
<accession>A0A7I4Y0M3</accession>
<dbReference type="OMA" id="ELFCQQH"/>
<dbReference type="OrthoDB" id="771136at2759"/>
<dbReference type="InterPro" id="IPR021109">
    <property type="entry name" value="Peptidase_aspartic_dom_sf"/>
</dbReference>
<dbReference type="PANTHER" id="PTHR47966:SF40">
    <property type="entry name" value="ASPARTIC PROTEASE 3"/>
    <property type="match status" value="1"/>
</dbReference>
<feature type="domain" description="Peptidase A1" evidence="11">
    <location>
        <begin position="70"/>
        <end position="389"/>
    </location>
</feature>
<comment type="similarity">
    <text evidence="1 9">Belongs to the peptidase A1 family.</text>
</comment>
<evidence type="ECO:0000256" key="9">
    <source>
        <dbReference type="RuleBase" id="RU000454"/>
    </source>
</evidence>
<dbReference type="Pfam" id="PF00026">
    <property type="entry name" value="Asp"/>
    <property type="match status" value="1"/>
</dbReference>
<protein>
    <submittedName>
        <fullName evidence="13">Peptidase A1 domain-containing protein</fullName>
    </submittedName>
</protein>
<dbReference type="FunFam" id="2.40.70.10:FF:000002">
    <property type="entry name" value="Vacuolar aspartic proteinase"/>
    <property type="match status" value="1"/>
</dbReference>
<evidence type="ECO:0000256" key="10">
    <source>
        <dbReference type="SAM" id="SignalP"/>
    </source>
</evidence>
<dbReference type="Gene3D" id="2.40.70.10">
    <property type="entry name" value="Acid Proteases"/>
    <property type="match status" value="2"/>
</dbReference>
<feature type="active site" evidence="7">
    <location>
        <position position="88"/>
    </location>
</feature>
<dbReference type="InterPro" id="IPR001461">
    <property type="entry name" value="Aspartic_peptidase_A1"/>
</dbReference>
<dbReference type="PANTHER" id="PTHR47966">
    <property type="entry name" value="BETA-SITE APP-CLEAVING ENZYME, ISOFORM A-RELATED"/>
    <property type="match status" value="1"/>
</dbReference>
<evidence type="ECO:0000259" key="11">
    <source>
        <dbReference type="PROSITE" id="PS51767"/>
    </source>
</evidence>
<dbReference type="InterPro" id="IPR033121">
    <property type="entry name" value="PEPTIDASE_A1"/>
</dbReference>
<dbReference type="WBParaSite" id="HCON_00036730-00001">
    <property type="protein sequence ID" value="HCON_00036730-00001"/>
    <property type="gene ID" value="HCON_00036730"/>
</dbReference>
<dbReference type="GO" id="GO:0005764">
    <property type="term" value="C:lysosome"/>
    <property type="evidence" value="ECO:0007669"/>
    <property type="project" value="TreeGrafter"/>
</dbReference>
<sequence>MLLRVFLFFSTCLGINALWRLPLNNTNAKRNPVNINALTEYLKYKYVSGSTSYRNDDFNEPLVNNGDTSYYGTIQIGIPPQTFLVLFDTGSSNLWVPCAGCDDFNLACQNHQQFDCDESITCIPTDEEFAVQYGKGSTEGFVVYDTVCFGTDQTYCTNNEQGLGCATHEPGLTFVNAEFDGVLGMAWDSISSDNIQQPMDQIFANQALCPEQVFAFYLARDDKGNPIGGEMTLCGTNPAHYTGSIAWEPLVSEGYWRIKLRAITIEGTPIIDGPVDAIVDTGTSLIAGPSDIVEMILNATGAVLVEENQYLIDCSTIPQLPPITFTLGGQDFVLQSSDYILEYTPYLCQSGFMPVDMPEEIGPVWVLGDVFIRKFYSVFDHGNRRVGFAKAA</sequence>
<dbReference type="SUPFAM" id="SSF50630">
    <property type="entry name" value="Acid proteases"/>
    <property type="match status" value="1"/>
</dbReference>
<dbReference type="Proteomes" id="UP000025227">
    <property type="component" value="Unplaced"/>
</dbReference>
<reference evidence="13" key="1">
    <citation type="submission" date="2020-12" db="UniProtKB">
        <authorList>
            <consortium name="WormBaseParasite"/>
        </authorList>
    </citation>
    <scope>IDENTIFICATION</scope>
    <source>
        <strain evidence="13">MHco3</strain>
    </source>
</reference>
<evidence type="ECO:0000256" key="1">
    <source>
        <dbReference type="ARBA" id="ARBA00007447"/>
    </source>
</evidence>
<keyword evidence="2 9" id="KW-0645">Protease</keyword>
<dbReference type="InterPro" id="IPR001969">
    <property type="entry name" value="Aspartic_peptidase_AS"/>
</dbReference>
<keyword evidence="3 9" id="KW-0064">Aspartyl protease</keyword>
<evidence type="ECO:0000256" key="6">
    <source>
        <dbReference type="ARBA" id="ARBA00023180"/>
    </source>
</evidence>
<dbReference type="GO" id="GO:0006508">
    <property type="term" value="P:proteolysis"/>
    <property type="evidence" value="ECO:0007669"/>
    <property type="project" value="UniProtKB-KW"/>
</dbReference>
<dbReference type="PROSITE" id="PS51767">
    <property type="entry name" value="PEPTIDASE_A1"/>
    <property type="match status" value="1"/>
</dbReference>
<feature type="active site" evidence="7">
    <location>
        <position position="280"/>
    </location>
</feature>
<feature type="chain" id="PRO_5029684872" evidence="10">
    <location>
        <begin position="18"/>
        <end position="392"/>
    </location>
</feature>
<keyword evidence="10" id="KW-0732">Signal</keyword>
<evidence type="ECO:0000313" key="12">
    <source>
        <dbReference type="Proteomes" id="UP000025227"/>
    </source>
</evidence>
<feature type="signal peptide" evidence="10">
    <location>
        <begin position="1"/>
        <end position="17"/>
    </location>
</feature>
<dbReference type="PRINTS" id="PR00792">
    <property type="entry name" value="PEPSIN"/>
</dbReference>
<dbReference type="AlphaFoldDB" id="A0A7I4Y0M3"/>
<evidence type="ECO:0000313" key="13">
    <source>
        <dbReference type="WBParaSite" id="HCON_00036730-00001"/>
    </source>
</evidence>
<name>A0A7I4Y0M3_HAECO</name>
<dbReference type="FunFam" id="2.40.70.10:FF:000008">
    <property type="entry name" value="Cathepsin D"/>
    <property type="match status" value="1"/>
</dbReference>
<keyword evidence="12" id="KW-1185">Reference proteome</keyword>
<evidence type="ECO:0000256" key="3">
    <source>
        <dbReference type="ARBA" id="ARBA00022750"/>
    </source>
</evidence>